<dbReference type="InterPro" id="IPR011033">
    <property type="entry name" value="PRC_barrel-like_sf"/>
</dbReference>
<protein>
    <recommendedName>
        <fullName evidence="5">PRC-barrel domain-containing protein</fullName>
    </recommendedName>
</protein>
<dbReference type="SUPFAM" id="SSF50346">
    <property type="entry name" value="PRC-barrel domain"/>
    <property type="match status" value="1"/>
</dbReference>
<dbReference type="Proteomes" id="UP001413721">
    <property type="component" value="Unassembled WGS sequence"/>
</dbReference>
<evidence type="ECO:0008006" key="5">
    <source>
        <dbReference type="Google" id="ProtNLM"/>
    </source>
</evidence>
<feature type="region of interest" description="Disordered" evidence="1">
    <location>
        <begin position="31"/>
        <end position="95"/>
    </location>
</feature>
<accession>A0ABU9YDT7</accession>
<evidence type="ECO:0000256" key="1">
    <source>
        <dbReference type="SAM" id="MobiDB-lite"/>
    </source>
</evidence>
<dbReference type="EMBL" id="JBBKTW010000001">
    <property type="protein sequence ID" value="MEN2986949.1"/>
    <property type="molecule type" value="Genomic_DNA"/>
</dbReference>
<name>A0ABU9YDT7_9PROT</name>
<sequence length="193" mass="18989">MLKSMRSTTSALAIILGLGAVPLAGGSALAQATTPGAGTTTEAPAGGSTGTMNEAPAAGTAAPSATTPPADTEDSAEAPPEPQPANTLLSSDTVVRTPDGDEVATLEGLVFSPDGKITHAILGYGGVLGFGTKEVMVSWDQLTAEPGDQVLVASMTPEQLEQMPAFKSAEAVKSDADAGAAQPMTTTAPAPAG</sequence>
<feature type="chain" id="PRO_5045727760" description="PRC-barrel domain-containing protein" evidence="2">
    <location>
        <begin position="33"/>
        <end position="193"/>
    </location>
</feature>
<proteinExistence type="predicted"/>
<organism evidence="3 4">
    <name type="scientific">Tistrella arctica</name>
    <dbReference type="NCBI Taxonomy" id="3133430"/>
    <lineage>
        <taxon>Bacteria</taxon>
        <taxon>Pseudomonadati</taxon>
        <taxon>Pseudomonadota</taxon>
        <taxon>Alphaproteobacteria</taxon>
        <taxon>Geminicoccales</taxon>
        <taxon>Geminicoccaceae</taxon>
        <taxon>Tistrella</taxon>
    </lineage>
</organism>
<feature type="region of interest" description="Disordered" evidence="1">
    <location>
        <begin position="169"/>
        <end position="193"/>
    </location>
</feature>
<feature type="signal peptide" evidence="2">
    <location>
        <begin position="1"/>
        <end position="32"/>
    </location>
</feature>
<feature type="compositionally biased region" description="Low complexity" evidence="1">
    <location>
        <begin position="55"/>
        <end position="70"/>
    </location>
</feature>
<evidence type="ECO:0000313" key="4">
    <source>
        <dbReference type="Proteomes" id="UP001413721"/>
    </source>
</evidence>
<gene>
    <name evidence="3" type="ORF">WG926_01440</name>
</gene>
<feature type="compositionally biased region" description="Low complexity" evidence="1">
    <location>
        <begin position="31"/>
        <end position="46"/>
    </location>
</feature>
<feature type="compositionally biased region" description="Low complexity" evidence="1">
    <location>
        <begin position="178"/>
        <end position="193"/>
    </location>
</feature>
<dbReference type="RefSeq" id="WP_345936631.1">
    <property type="nucleotide sequence ID" value="NZ_JBBKTW010000001.1"/>
</dbReference>
<comment type="caution">
    <text evidence="3">The sequence shown here is derived from an EMBL/GenBank/DDBJ whole genome shotgun (WGS) entry which is preliminary data.</text>
</comment>
<keyword evidence="2" id="KW-0732">Signal</keyword>
<evidence type="ECO:0000256" key="2">
    <source>
        <dbReference type="SAM" id="SignalP"/>
    </source>
</evidence>
<keyword evidence="4" id="KW-1185">Reference proteome</keyword>
<reference evidence="3 4" key="1">
    <citation type="submission" date="2024-03" db="EMBL/GenBank/DDBJ databases">
        <title>High-quality draft genome sequencing of Tistrella sp. BH-R2-4.</title>
        <authorList>
            <person name="Dong C."/>
        </authorList>
    </citation>
    <scope>NUCLEOTIDE SEQUENCE [LARGE SCALE GENOMIC DNA]</scope>
    <source>
        <strain evidence="3 4">BH-R2-4</strain>
    </source>
</reference>
<feature type="compositionally biased region" description="Polar residues" evidence="1">
    <location>
        <begin position="84"/>
        <end position="94"/>
    </location>
</feature>
<dbReference type="Gene3D" id="2.30.30.240">
    <property type="entry name" value="PRC-barrel domain"/>
    <property type="match status" value="1"/>
</dbReference>
<evidence type="ECO:0000313" key="3">
    <source>
        <dbReference type="EMBL" id="MEN2986949.1"/>
    </source>
</evidence>